<evidence type="ECO:0000256" key="1">
    <source>
        <dbReference type="SAM" id="Coils"/>
    </source>
</evidence>
<feature type="compositionally biased region" description="Basic and acidic residues" evidence="2">
    <location>
        <begin position="1"/>
        <end position="15"/>
    </location>
</feature>
<dbReference type="Gene3D" id="2.40.30.170">
    <property type="match status" value="1"/>
</dbReference>
<sequence length="928" mass="100553">MGREKSFAAGRDRVHPGPGQLFGGAVKGHHRGAAPAAVQVKQARHQQRRQHRGREGQPQRIGAKPAREPEGKAEPHRIHRDEQDDQRPDHLPVRPHRAKQHHGEAEGDETPGGDAADVLANRDGRAAGAEEDLHRLPVGGHQHRNQRAGEQEVEQKARAGDPRHPVPAAGTDVLRRHRAHRRAKRHRRHLHIGPQLLRRAESRGGVDAMRVHQAQHGQHRGGDDDHLHADRQALFEQQLQHLEVRAQQPQLGAAQPQRQVARVDVGQHAGKADDIRHRRGESRAADPHRRDGTEAQDEDRVQPDVEQHGERHEDQRRQRVARTAQRHHQHRLHQNGRHRDEDHPQEIERQRRRLGRGAQKRQQVGRKDPAQHRHRDRHRHEGAKRRAHHLARGLDVAAPDRLADQDCRRHAEAEDEGGEQEHHQIAVRRGGQRILAQQPADPHRVDRAIRGLQHRGAEGGQGEEQKRGVDRAGRQGIAGGHPAPFTKTDPASVGRLPLLSPMRAARASAPSYPPRAGGGSGAPRLHVTGAAASAGPIKPWRANGVRATQGCIPGCAPGAKGWIDPGMTLQDSTDSSTAPATEDWRKYRGKLTFLALVALAATLWWGYAYWTEGRFIEETNDAYLQADKVAIAPKLGGYVAEVLVAHNARVAKDAALVRIDDADYRVQLAQAEALVAAAGADLNRAEAEAARAEAAIAQAKAGRAAAEVDAGFAESQIARYTPLAATGAATAEQMSQLANARAKAAAQLQLAVAQVTAAEAAARTAAAAIGQAKAAIAQAEAAREKARLDLKNTVVRAPFAGIVGDRTVTPGALVGAGTQLMTLIPEDLYLVANFKETQVGAMRPGQSVEIDVDALPGHPLTGKIESLSPGTGAQFALLPAQNATGNFTKIVQRVPVRIAITPDPAVQDRLLAGLSVTAKVDTRSRAAE</sequence>
<name>A0A644WMF8_9ZZZZ</name>
<proteinExistence type="predicted"/>
<dbReference type="AlphaFoldDB" id="A0A644WMF8"/>
<feature type="region of interest" description="Disordered" evidence="2">
    <location>
        <begin position="453"/>
        <end position="495"/>
    </location>
</feature>
<feature type="compositionally biased region" description="Basic and acidic residues" evidence="2">
    <location>
        <begin position="270"/>
        <end position="317"/>
    </location>
</feature>
<feature type="region of interest" description="Disordered" evidence="2">
    <location>
        <begin position="407"/>
        <end position="426"/>
    </location>
</feature>
<dbReference type="Gene3D" id="1.10.287.470">
    <property type="entry name" value="Helix hairpin bin"/>
    <property type="match status" value="1"/>
</dbReference>
<comment type="caution">
    <text evidence="5">The sequence shown here is derived from an EMBL/GenBank/DDBJ whole genome shotgun (WGS) entry which is preliminary data.</text>
</comment>
<feature type="coiled-coil region" evidence="1">
    <location>
        <begin position="769"/>
        <end position="796"/>
    </location>
</feature>
<dbReference type="InterPro" id="IPR058625">
    <property type="entry name" value="MdtA-like_BSH"/>
</dbReference>
<feature type="domain" description="Multidrug resistance protein MdtA-like barrel-sandwich hybrid" evidence="3">
    <location>
        <begin position="628"/>
        <end position="822"/>
    </location>
</feature>
<dbReference type="Gene3D" id="2.40.50.100">
    <property type="match status" value="1"/>
</dbReference>
<accession>A0A644WMF8</accession>
<dbReference type="Pfam" id="PF25917">
    <property type="entry name" value="BSH_RND"/>
    <property type="match status" value="1"/>
</dbReference>
<reference evidence="5" key="1">
    <citation type="submission" date="2019-08" db="EMBL/GenBank/DDBJ databases">
        <authorList>
            <person name="Kucharzyk K."/>
            <person name="Murdoch R.W."/>
            <person name="Higgins S."/>
            <person name="Loffler F."/>
        </authorList>
    </citation>
    <scope>NUCLEOTIDE SEQUENCE</scope>
</reference>
<evidence type="ECO:0000259" key="4">
    <source>
        <dbReference type="Pfam" id="PF25954"/>
    </source>
</evidence>
<feature type="compositionally biased region" description="Basic and acidic residues" evidence="2">
    <location>
        <begin position="337"/>
        <end position="349"/>
    </location>
</feature>
<feature type="compositionally biased region" description="Basic residues" evidence="2">
    <location>
        <begin position="42"/>
        <end position="52"/>
    </location>
</feature>
<feature type="compositionally biased region" description="Basic residues" evidence="2">
    <location>
        <begin position="350"/>
        <end position="359"/>
    </location>
</feature>
<dbReference type="SUPFAM" id="SSF111369">
    <property type="entry name" value="HlyD-like secretion proteins"/>
    <property type="match status" value="2"/>
</dbReference>
<dbReference type="InterPro" id="IPR050739">
    <property type="entry name" value="MFP"/>
</dbReference>
<dbReference type="EMBL" id="VSSQ01001089">
    <property type="protein sequence ID" value="MPM04980.1"/>
    <property type="molecule type" value="Genomic_DNA"/>
</dbReference>
<feature type="region of interest" description="Disordered" evidence="2">
    <location>
        <begin position="1"/>
        <end position="169"/>
    </location>
</feature>
<feature type="compositionally biased region" description="Basic and acidic residues" evidence="2">
    <location>
        <begin position="65"/>
        <end position="92"/>
    </location>
</feature>
<feature type="coiled-coil region" evidence="1">
    <location>
        <begin position="668"/>
        <end position="702"/>
    </location>
</feature>
<feature type="compositionally biased region" description="Basic and acidic residues" evidence="2">
    <location>
        <begin position="147"/>
        <end position="164"/>
    </location>
</feature>
<feature type="region of interest" description="Disordered" evidence="2">
    <location>
        <begin position="249"/>
        <end position="401"/>
    </location>
</feature>
<dbReference type="PANTHER" id="PTHR30386:SF24">
    <property type="entry name" value="MULTIDRUG RESISTANCE EFFLUX PUMP"/>
    <property type="match status" value="1"/>
</dbReference>
<keyword evidence="1" id="KW-0175">Coiled coil</keyword>
<feature type="domain" description="CusB-like beta-barrel" evidence="4">
    <location>
        <begin position="830"/>
        <end position="871"/>
    </location>
</feature>
<gene>
    <name evidence="5" type="primary">aaeA_5</name>
    <name evidence="5" type="ORF">SDC9_51261</name>
</gene>
<dbReference type="PANTHER" id="PTHR30386">
    <property type="entry name" value="MEMBRANE FUSION SUBUNIT OF EMRAB-TOLC MULTIDRUG EFFLUX PUMP"/>
    <property type="match status" value="1"/>
</dbReference>
<protein>
    <submittedName>
        <fullName evidence="5">p-hydroxybenzoic acid efflux pump subunit AaeA</fullName>
    </submittedName>
</protein>
<evidence type="ECO:0000256" key="2">
    <source>
        <dbReference type="SAM" id="MobiDB-lite"/>
    </source>
</evidence>
<dbReference type="Pfam" id="PF25954">
    <property type="entry name" value="Beta-barrel_RND_2"/>
    <property type="match status" value="1"/>
</dbReference>
<organism evidence="5">
    <name type="scientific">bioreactor metagenome</name>
    <dbReference type="NCBI Taxonomy" id="1076179"/>
    <lineage>
        <taxon>unclassified sequences</taxon>
        <taxon>metagenomes</taxon>
        <taxon>ecological metagenomes</taxon>
    </lineage>
</organism>
<dbReference type="InterPro" id="IPR058792">
    <property type="entry name" value="Beta-barrel_RND_2"/>
</dbReference>
<evidence type="ECO:0000259" key="3">
    <source>
        <dbReference type="Pfam" id="PF25917"/>
    </source>
</evidence>
<feature type="compositionally biased region" description="Basic residues" evidence="2">
    <location>
        <begin position="318"/>
        <end position="336"/>
    </location>
</feature>
<feature type="compositionally biased region" description="Low complexity" evidence="2">
    <location>
        <begin position="249"/>
        <end position="259"/>
    </location>
</feature>
<evidence type="ECO:0000313" key="5">
    <source>
        <dbReference type="EMBL" id="MPM04980.1"/>
    </source>
</evidence>
<feature type="compositionally biased region" description="Basic residues" evidence="2">
    <location>
        <begin position="372"/>
        <end position="391"/>
    </location>
</feature>
<feature type="compositionally biased region" description="Basic and acidic residues" evidence="2">
    <location>
        <begin position="463"/>
        <end position="473"/>
    </location>
</feature>